<dbReference type="InterPro" id="IPR001882">
    <property type="entry name" value="Biotin_BS"/>
</dbReference>
<dbReference type="InterPro" id="IPR011053">
    <property type="entry name" value="Single_hybrid_motif"/>
</dbReference>
<keyword evidence="7 8" id="KW-0092">Biotin</keyword>
<dbReference type="PROSITE" id="PS50968">
    <property type="entry name" value="BIOTINYL_LIPOYL"/>
    <property type="match status" value="1"/>
</dbReference>
<dbReference type="PANTHER" id="PTHR45266">
    <property type="entry name" value="OXALOACETATE DECARBOXYLASE ALPHA CHAIN"/>
    <property type="match status" value="1"/>
</dbReference>
<name>A0A9D2SUF7_9FIRM</name>
<comment type="pathway">
    <text evidence="1 8">Lipid metabolism; fatty acid biosynthesis.</text>
</comment>
<feature type="domain" description="Lipoyl-binding" evidence="10">
    <location>
        <begin position="81"/>
        <end position="165"/>
    </location>
</feature>
<evidence type="ECO:0000256" key="5">
    <source>
        <dbReference type="ARBA" id="ARBA00023098"/>
    </source>
</evidence>
<dbReference type="Pfam" id="PF00364">
    <property type="entry name" value="Biotin_lipoyl"/>
    <property type="match status" value="1"/>
</dbReference>
<evidence type="ECO:0000256" key="7">
    <source>
        <dbReference type="ARBA" id="ARBA00023267"/>
    </source>
</evidence>
<dbReference type="PRINTS" id="PR01071">
    <property type="entry name" value="ACOABIOTINCC"/>
</dbReference>
<sequence>MKVEQVLELVKAVSDSELTEFKYEEDGVKLSLKKTSDKIVQVQAPAAPVAAPVIAPAVMPAAPAPVPAAASATPANEEPGTAEAAAPAGNVVKSPLVGTFYAAPAEDAEPYVKVGDSVKEGQVLAIVEAMKLMNEIESDFTGTVKEILVENGQGVEFGQALFVIG</sequence>
<dbReference type="CDD" id="cd06850">
    <property type="entry name" value="biotinyl_domain"/>
    <property type="match status" value="1"/>
</dbReference>
<dbReference type="Gene3D" id="2.40.50.100">
    <property type="match status" value="1"/>
</dbReference>
<proteinExistence type="predicted"/>
<evidence type="ECO:0000313" key="12">
    <source>
        <dbReference type="Proteomes" id="UP000823890"/>
    </source>
</evidence>
<keyword evidence="5 8" id="KW-0443">Lipid metabolism</keyword>
<organism evidence="11 12">
    <name type="scientific">Candidatus Mediterraneibacter faecipullorum</name>
    <dbReference type="NCBI Taxonomy" id="2838670"/>
    <lineage>
        <taxon>Bacteria</taxon>
        <taxon>Bacillati</taxon>
        <taxon>Bacillota</taxon>
        <taxon>Clostridia</taxon>
        <taxon>Lachnospirales</taxon>
        <taxon>Lachnospiraceae</taxon>
        <taxon>Mediterraneibacter</taxon>
    </lineage>
</organism>
<dbReference type="InterPro" id="IPR050709">
    <property type="entry name" value="Biotin_Carboxyl_Carrier/Decarb"/>
</dbReference>
<keyword evidence="11" id="KW-0436">Ligase</keyword>
<evidence type="ECO:0000256" key="4">
    <source>
        <dbReference type="ARBA" id="ARBA00022832"/>
    </source>
</evidence>
<evidence type="ECO:0000256" key="1">
    <source>
        <dbReference type="ARBA" id="ARBA00005194"/>
    </source>
</evidence>
<keyword evidence="4 8" id="KW-0276">Fatty acid metabolism</keyword>
<keyword evidence="3 8" id="KW-0444">Lipid biosynthesis</keyword>
<protein>
    <recommendedName>
        <fullName evidence="2 8">Biotin carboxyl carrier protein of acetyl-CoA carboxylase</fullName>
    </recommendedName>
</protein>
<evidence type="ECO:0000256" key="3">
    <source>
        <dbReference type="ARBA" id="ARBA00022516"/>
    </source>
</evidence>
<keyword evidence="6 8" id="KW-0275">Fatty acid biosynthesis</keyword>
<dbReference type="NCBIfam" id="TIGR00531">
    <property type="entry name" value="BCCP"/>
    <property type="match status" value="1"/>
</dbReference>
<accession>A0A9D2SUF7</accession>
<gene>
    <name evidence="11" type="primary">accB</name>
    <name evidence="11" type="ORF">H9758_08135</name>
</gene>
<dbReference type="InterPro" id="IPR001249">
    <property type="entry name" value="AcCoA_biotinCC"/>
</dbReference>
<dbReference type="EMBL" id="DWWO01000101">
    <property type="protein sequence ID" value="HJC34546.1"/>
    <property type="molecule type" value="Genomic_DNA"/>
</dbReference>
<reference evidence="11" key="2">
    <citation type="submission" date="2021-04" db="EMBL/GenBank/DDBJ databases">
        <authorList>
            <person name="Gilroy R."/>
        </authorList>
    </citation>
    <scope>NUCLEOTIDE SEQUENCE</scope>
    <source>
        <strain evidence="11">ChiW19-954</strain>
    </source>
</reference>
<dbReference type="PROSITE" id="PS00188">
    <property type="entry name" value="BIOTIN"/>
    <property type="match status" value="1"/>
</dbReference>
<dbReference type="AlphaFoldDB" id="A0A9D2SUF7"/>
<dbReference type="FunFam" id="2.40.50.100:FF:000003">
    <property type="entry name" value="Acetyl-CoA carboxylase biotin carboxyl carrier protein"/>
    <property type="match status" value="1"/>
</dbReference>
<dbReference type="InterPro" id="IPR000089">
    <property type="entry name" value="Biotin_lipoyl"/>
</dbReference>
<feature type="region of interest" description="Disordered" evidence="9">
    <location>
        <begin position="65"/>
        <end position="87"/>
    </location>
</feature>
<dbReference type="Proteomes" id="UP000823890">
    <property type="component" value="Unassembled WGS sequence"/>
</dbReference>
<evidence type="ECO:0000256" key="2">
    <source>
        <dbReference type="ARBA" id="ARBA00017562"/>
    </source>
</evidence>
<evidence type="ECO:0000256" key="9">
    <source>
        <dbReference type="SAM" id="MobiDB-lite"/>
    </source>
</evidence>
<evidence type="ECO:0000256" key="8">
    <source>
        <dbReference type="RuleBase" id="RU364072"/>
    </source>
</evidence>
<dbReference type="GO" id="GO:0006633">
    <property type="term" value="P:fatty acid biosynthetic process"/>
    <property type="evidence" value="ECO:0007669"/>
    <property type="project" value="UniProtKB-KW"/>
</dbReference>
<reference evidence="11" key="1">
    <citation type="journal article" date="2021" name="PeerJ">
        <title>Extensive microbial diversity within the chicken gut microbiome revealed by metagenomics and culture.</title>
        <authorList>
            <person name="Gilroy R."/>
            <person name="Ravi A."/>
            <person name="Getino M."/>
            <person name="Pursley I."/>
            <person name="Horton D.L."/>
            <person name="Alikhan N.F."/>
            <person name="Baker D."/>
            <person name="Gharbi K."/>
            <person name="Hall N."/>
            <person name="Watson M."/>
            <person name="Adriaenssens E.M."/>
            <person name="Foster-Nyarko E."/>
            <person name="Jarju S."/>
            <person name="Secka A."/>
            <person name="Antonio M."/>
            <person name="Oren A."/>
            <person name="Chaudhuri R.R."/>
            <person name="La Ragione R."/>
            <person name="Hildebrand F."/>
            <person name="Pallen M.J."/>
        </authorList>
    </citation>
    <scope>NUCLEOTIDE SEQUENCE</scope>
    <source>
        <strain evidence="11">ChiW19-954</strain>
    </source>
</reference>
<evidence type="ECO:0000259" key="10">
    <source>
        <dbReference type="PROSITE" id="PS50968"/>
    </source>
</evidence>
<dbReference type="GO" id="GO:0003989">
    <property type="term" value="F:acetyl-CoA carboxylase activity"/>
    <property type="evidence" value="ECO:0007669"/>
    <property type="project" value="InterPro"/>
</dbReference>
<dbReference type="GO" id="GO:0009317">
    <property type="term" value="C:acetyl-CoA carboxylase complex"/>
    <property type="evidence" value="ECO:0007669"/>
    <property type="project" value="InterPro"/>
</dbReference>
<dbReference type="PANTHER" id="PTHR45266:SF3">
    <property type="entry name" value="OXALOACETATE DECARBOXYLASE ALPHA CHAIN"/>
    <property type="match status" value="1"/>
</dbReference>
<comment type="caution">
    <text evidence="11">The sequence shown here is derived from an EMBL/GenBank/DDBJ whole genome shotgun (WGS) entry which is preliminary data.</text>
</comment>
<evidence type="ECO:0000256" key="6">
    <source>
        <dbReference type="ARBA" id="ARBA00023160"/>
    </source>
</evidence>
<comment type="function">
    <text evidence="8">This protein is a component of the acetyl coenzyme A carboxylase complex; first, biotin carboxylase catalyzes the carboxylation of the carrier protein and then the transcarboxylase transfers the carboxyl group to form malonyl-CoA.</text>
</comment>
<evidence type="ECO:0000313" key="11">
    <source>
        <dbReference type="EMBL" id="HJC34546.1"/>
    </source>
</evidence>
<dbReference type="SUPFAM" id="SSF51230">
    <property type="entry name" value="Single hybrid motif"/>
    <property type="match status" value="1"/>
</dbReference>